<evidence type="ECO:0000256" key="1">
    <source>
        <dbReference type="ARBA" id="ARBA00004141"/>
    </source>
</evidence>
<feature type="transmembrane region" description="Helical" evidence="5">
    <location>
        <begin position="271"/>
        <end position="289"/>
    </location>
</feature>
<keyword evidence="8" id="KW-1185">Reference proteome</keyword>
<dbReference type="RefSeq" id="WP_346822058.1">
    <property type="nucleotide sequence ID" value="NZ_JBDKWZ010000008.1"/>
</dbReference>
<evidence type="ECO:0000256" key="4">
    <source>
        <dbReference type="ARBA" id="ARBA00023136"/>
    </source>
</evidence>
<accession>A0AAW9RWL3</accession>
<organism evidence="7 8">
    <name type="scientific">Rapidithrix thailandica</name>
    <dbReference type="NCBI Taxonomy" id="413964"/>
    <lineage>
        <taxon>Bacteria</taxon>
        <taxon>Pseudomonadati</taxon>
        <taxon>Bacteroidota</taxon>
        <taxon>Cytophagia</taxon>
        <taxon>Cytophagales</taxon>
        <taxon>Flammeovirgaceae</taxon>
        <taxon>Rapidithrix</taxon>
    </lineage>
</organism>
<dbReference type="CDD" id="cd17393">
    <property type="entry name" value="MFS_MosC_like"/>
    <property type="match status" value="1"/>
</dbReference>
<evidence type="ECO:0000313" key="7">
    <source>
        <dbReference type="EMBL" id="MEN7549282.1"/>
    </source>
</evidence>
<feature type="transmembrane region" description="Helical" evidence="5">
    <location>
        <begin position="100"/>
        <end position="118"/>
    </location>
</feature>
<feature type="domain" description="Major facilitator superfamily (MFS) profile" evidence="6">
    <location>
        <begin position="168"/>
        <end position="380"/>
    </location>
</feature>
<feature type="transmembrane region" description="Helical" evidence="5">
    <location>
        <begin position="44"/>
        <end position="68"/>
    </location>
</feature>
<evidence type="ECO:0000256" key="5">
    <source>
        <dbReference type="SAM" id="Phobius"/>
    </source>
</evidence>
<protein>
    <submittedName>
        <fullName evidence="7">MFS transporter</fullName>
    </submittedName>
</protein>
<feature type="transmembrane region" description="Helical" evidence="5">
    <location>
        <begin position="139"/>
        <end position="161"/>
    </location>
</feature>
<feature type="transmembrane region" description="Helical" evidence="5">
    <location>
        <begin position="167"/>
        <end position="185"/>
    </location>
</feature>
<dbReference type="InterPro" id="IPR036259">
    <property type="entry name" value="MFS_trans_sf"/>
</dbReference>
<feature type="transmembrane region" description="Helical" evidence="5">
    <location>
        <begin position="205"/>
        <end position="227"/>
    </location>
</feature>
<reference evidence="7 8" key="1">
    <citation type="submission" date="2024-04" db="EMBL/GenBank/DDBJ databases">
        <title>Novel genus in family Flammeovirgaceae.</title>
        <authorList>
            <person name="Nguyen T.H."/>
            <person name="Vuong T.Q."/>
            <person name="Le H."/>
            <person name="Kim S.-G."/>
        </authorList>
    </citation>
    <scope>NUCLEOTIDE SEQUENCE [LARGE SCALE GENOMIC DNA]</scope>
    <source>
        <strain evidence="7 8">JCM 23209</strain>
    </source>
</reference>
<gene>
    <name evidence="7" type="ORF">AAG747_15265</name>
</gene>
<feature type="transmembrane region" description="Helical" evidence="5">
    <location>
        <begin position="326"/>
        <end position="350"/>
    </location>
</feature>
<name>A0AAW9RWL3_9BACT</name>
<evidence type="ECO:0000256" key="3">
    <source>
        <dbReference type="ARBA" id="ARBA00022989"/>
    </source>
</evidence>
<dbReference type="GO" id="GO:0022857">
    <property type="term" value="F:transmembrane transporter activity"/>
    <property type="evidence" value="ECO:0007669"/>
    <property type="project" value="InterPro"/>
</dbReference>
<dbReference type="PANTHER" id="PTHR23514">
    <property type="entry name" value="BYPASS OF STOP CODON PROTEIN 6"/>
    <property type="match status" value="1"/>
</dbReference>
<feature type="transmembrane region" description="Helical" evidence="5">
    <location>
        <begin position="239"/>
        <end position="259"/>
    </location>
</feature>
<dbReference type="Gene3D" id="1.20.1250.20">
    <property type="entry name" value="MFS general substrate transporter like domains"/>
    <property type="match status" value="2"/>
</dbReference>
<feature type="transmembrane region" description="Helical" evidence="5">
    <location>
        <begin position="12"/>
        <end position="32"/>
    </location>
</feature>
<evidence type="ECO:0000313" key="8">
    <source>
        <dbReference type="Proteomes" id="UP001403385"/>
    </source>
</evidence>
<dbReference type="Proteomes" id="UP001403385">
    <property type="component" value="Unassembled WGS sequence"/>
</dbReference>
<comment type="caution">
    <text evidence="7">The sequence shown here is derived from an EMBL/GenBank/DDBJ whole genome shotgun (WGS) entry which is preliminary data.</text>
</comment>
<keyword evidence="4 5" id="KW-0472">Membrane</keyword>
<dbReference type="Pfam" id="PF07690">
    <property type="entry name" value="MFS_1"/>
    <property type="match status" value="1"/>
</dbReference>
<evidence type="ECO:0000256" key="2">
    <source>
        <dbReference type="ARBA" id="ARBA00022692"/>
    </source>
</evidence>
<dbReference type="PANTHER" id="PTHR23514:SF13">
    <property type="entry name" value="INNER MEMBRANE PROTEIN YBJJ"/>
    <property type="match status" value="1"/>
</dbReference>
<dbReference type="AlphaFoldDB" id="A0AAW9RWL3"/>
<proteinExistence type="predicted"/>
<keyword evidence="2 5" id="KW-0812">Transmembrane</keyword>
<feature type="transmembrane region" description="Helical" evidence="5">
    <location>
        <begin position="356"/>
        <end position="375"/>
    </location>
</feature>
<dbReference type="SUPFAM" id="SSF103473">
    <property type="entry name" value="MFS general substrate transporter"/>
    <property type="match status" value="1"/>
</dbReference>
<dbReference type="EMBL" id="JBDKWZ010000008">
    <property type="protein sequence ID" value="MEN7549282.1"/>
    <property type="molecule type" value="Genomic_DNA"/>
</dbReference>
<feature type="transmembrane region" description="Helical" evidence="5">
    <location>
        <begin position="295"/>
        <end position="314"/>
    </location>
</feature>
<dbReference type="InterPro" id="IPR051788">
    <property type="entry name" value="MFS_Transporter"/>
</dbReference>
<keyword evidence="3 5" id="KW-1133">Transmembrane helix</keyword>
<comment type="subcellular location">
    <subcellularLocation>
        <location evidence="1">Membrane</location>
        <topology evidence="1">Multi-pass membrane protein</topology>
    </subcellularLocation>
</comment>
<dbReference type="GO" id="GO:0016020">
    <property type="term" value="C:membrane"/>
    <property type="evidence" value="ECO:0007669"/>
    <property type="project" value="UniProtKB-SubCell"/>
</dbReference>
<dbReference type="PROSITE" id="PS50850">
    <property type="entry name" value="MFS"/>
    <property type="match status" value="1"/>
</dbReference>
<dbReference type="InterPro" id="IPR020846">
    <property type="entry name" value="MFS_dom"/>
</dbReference>
<feature type="transmembrane region" description="Helical" evidence="5">
    <location>
        <begin position="75"/>
        <end position="94"/>
    </location>
</feature>
<sequence length="380" mass="40640">MSTAKPIKHHRIAVGAVFFLYGMCFASWAARIPSIQQKLQLTDAALGGVLFALPVGAFVALPIAGWMVAKTGSRWVVMISSLLYGSILVGIGYSASVAQLTVALFGFGMLGNMLNIAVNTQAVGVEAVYQKNIMASFHGMWSLAGFGGAALGTLMIGIEVIPAHHYILVWILTILLLLVSFRFLLIRDTDTDGDKPLFSWPDKSLLIYGVIAFCSMMCEGAMFDWSGVYFKKVLQVDKALIGVGYTAFMITMAGTRFVADGLTQRFGLRRILQFSGLLTALGLLLSVIFPSFITATIGFLLVGIGVSSVVPLVFSAAGKSKTMSPGIALASVSSLGFLGFLIGPPLIGFIAEVSNLRTSFLFIAFMGICVVYFSTTKVKE</sequence>
<evidence type="ECO:0000259" key="6">
    <source>
        <dbReference type="PROSITE" id="PS50850"/>
    </source>
</evidence>
<dbReference type="InterPro" id="IPR011701">
    <property type="entry name" value="MFS"/>
</dbReference>